<sequence>MGCGISKKPKDFSEDSSDDLMSYEISTAELIVNDLEMRLKRNNGIVTYSFKSWQGESYHINVVQIKTPESSVAFA</sequence>
<dbReference type="Proteomes" id="UP001162131">
    <property type="component" value="Unassembled WGS sequence"/>
</dbReference>
<comment type="caution">
    <text evidence="1">The sequence shown here is derived from an EMBL/GenBank/DDBJ whole genome shotgun (WGS) entry which is preliminary data.</text>
</comment>
<proteinExistence type="predicted"/>
<dbReference type="AlphaFoldDB" id="A0AAU9KK40"/>
<protein>
    <submittedName>
        <fullName evidence="1">Uncharacterized protein</fullName>
    </submittedName>
</protein>
<accession>A0AAU9KK40</accession>
<evidence type="ECO:0000313" key="2">
    <source>
        <dbReference type="Proteomes" id="UP001162131"/>
    </source>
</evidence>
<dbReference type="EMBL" id="CAJZBQ010000057">
    <property type="protein sequence ID" value="CAG9333730.1"/>
    <property type="molecule type" value="Genomic_DNA"/>
</dbReference>
<reference evidence="1" key="1">
    <citation type="submission" date="2021-09" db="EMBL/GenBank/DDBJ databases">
        <authorList>
            <consortium name="AG Swart"/>
            <person name="Singh M."/>
            <person name="Singh A."/>
            <person name="Seah K."/>
            <person name="Emmerich C."/>
        </authorList>
    </citation>
    <scope>NUCLEOTIDE SEQUENCE</scope>
    <source>
        <strain evidence="1">ATCC30299</strain>
    </source>
</reference>
<name>A0AAU9KK40_9CILI</name>
<organism evidence="1 2">
    <name type="scientific">Blepharisma stoltei</name>
    <dbReference type="NCBI Taxonomy" id="1481888"/>
    <lineage>
        <taxon>Eukaryota</taxon>
        <taxon>Sar</taxon>
        <taxon>Alveolata</taxon>
        <taxon>Ciliophora</taxon>
        <taxon>Postciliodesmatophora</taxon>
        <taxon>Heterotrichea</taxon>
        <taxon>Heterotrichida</taxon>
        <taxon>Blepharismidae</taxon>
        <taxon>Blepharisma</taxon>
    </lineage>
</organism>
<gene>
    <name evidence="1" type="ORF">BSTOLATCC_MIC59546</name>
</gene>
<evidence type="ECO:0000313" key="1">
    <source>
        <dbReference type="EMBL" id="CAG9333730.1"/>
    </source>
</evidence>
<keyword evidence="2" id="KW-1185">Reference proteome</keyword>